<dbReference type="Proteomes" id="UP000248090">
    <property type="component" value="Unassembled WGS sequence"/>
</dbReference>
<accession>A0ABX5M1P9</accession>
<gene>
    <name evidence="2" type="ORF">WH50_02370</name>
</gene>
<keyword evidence="3" id="KW-1185">Reference proteome</keyword>
<dbReference type="RefSeq" id="WP_110185857.1">
    <property type="nucleotide sequence ID" value="NZ_CP177354.1"/>
</dbReference>
<feature type="region of interest" description="Disordered" evidence="1">
    <location>
        <begin position="18"/>
        <end position="42"/>
    </location>
</feature>
<proteinExistence type="predicted"/>
<name>A0ABX5M1P9_9GAMM</name>
<comment type="caution">
    <text evidence="2">The sequence shown here is derived from an EMBL/GenBank/DDBJ whole genome shotgun (WGS) entry which is preliminary data.</text>
</comment>
<organism evidence="2 3">
    <name type="scientific">Pokkaliibacter plantistimulans</name>
    <dbReference type="NCBI Taxonomy" id="1635171"/>
    <lineage>
        <taxon>Bacteria</taxon>
        <taxon>Pseudomonadati</taxon>
        <taxon>Pseudomonadota</taxon>
        <taxon>Gammaproteobacteria</taxon>
        <taxon>Oceanospirillales</taxon>
        <taxon>Balneatrichaceae</taxon>
        <taxon>Pokkaliibacter</taxon>
    </lineage>
</organism>
<sequence length="167" mass="18134">MTSLAANRFVTGQRFIDYGGGSSSQSQFNRDQFSNSNGLGQQNQFEMQPLGEMIRQILQDLIKMLMGNNQGQPSNSGSDNSKSTSPVGSSSGSAPHSPQQSDEPRIIKLGSNISAAEKTDLEFGANKTLVDDGKNNQLHNIYLKSSDSASNDLFQNLHFTQDSRSAR</sequence>
<dbReference type="EMBL" id="LAPT01000007">
    <property type="protein sequence ID" value="PXF32814.1"/>
    <property type="molecule type" value="Genomic_DNA"/>
</dbReference>
<reference evidence="2 3" key="1">
    <citation type="submission" date="2015-03" db="EMBL/GenBank/DDBJ databases">
        <authorList>
            <person name="Krishnan R."/>
            <person name="Midha S."/>
            <person name="Patil P.B."/>
            <person name="Rameshkumar N."/>
        </authorList>
    </citation>
    <scope>NUCLEOTIDE SEQUENCE [LARGE SCALE GENOMIC DNA]</scope>
    <source>
        <strain evidence="2 3">L1E11</strain>
    </source>
</reference>
<evidence type="ECO:0000313" key="2">
    <source>
        <dbReference type="EMBL" id="PXF32814.1"/>
    </source>
</evidence>
<evidence type="ECO:0000256" key="1">
    <source>
        <dbReference type="SAM" id="MobiDB-lite"/>
    </source>
</evidence>
<feature type="compositionally biased region" description="Low complexity" evidence="1">
    <location>
        <begin position="74"/>
        <end position="101"/>
    </location>
</feature>
<feature type="region of interest" description="Disordered" evidence="1">
    <location>
        <begin position="65"/>
        <end position="106"/>
    </location>
</feature>
<evidence type="ECO:0000313" key="3">
    <source>
        <dbReference type="Proteomes" id="UP000248090"/>
    </source>
</evidence>
<protein>
    <submittedName>
        <fullName evidence="2">Uncharacterized protein</fullName>
    </submittedName>
</protein>
<feature type="compositionally biased region" description="Polar residues" evidence="1">
    <location>
        <begin position="23"/>
        <end position="42"/>
    </location>
</feature>